<evidence type="ECO:0000313" key="2">
    <source>
        <dbReference type="EnsemblPlants" id="TuG1812G0300000425.01.T01.cds428337"/>
    </source>
</evidence>
<dbReference type="Pfam" id="PF23559">
    <property type="entry name" value="WHD_DRP"/>
    <property type="match status" value="1"/>
</dbReference>
<reference evidence="2" key="3">
    <citation type="submission" date="2022-06" db="UniProtKB">
        <authorList>
            <consortium name="EnsemblPlants"/>
        </authorList>
    </citation>
    <scope>IDENTIFICATION</scope>
</reference>
<dbReference type="InterPro" id="IPR036388">
    <property type="entry name" value="WH-like_DNA-bd_sf"/>
</dbReference>
<dbReference type="Gene3D" id="1.10.10.10">
    <property type="entry name" value="Winged helix-like DNA-binding domain superfamily/Winged helix DNA-binding domain"/>
    <property type="match status" value="1"/>
</dbReference>
<dbReference type="InterPro" id="IPR058922">
    <property type="entry name" value="WHD_DRP"/>
</dbReference>
<evidence type="ECO:0000313" key="3">
    <source>
        <dbReference type="Proteomes" id="UP000015106"/>
    </source>
</evidence>
<dbReference type="Gramene" id="TuG1812G0300000425.01.T01">
    <property type="protein sequence ID" value="TuG1812G0300000425.01.T01.cds428337"/>
    <property type="gene ID" value="TuG1812G0300000425.01"/>
</dbReference>
<dbReference type="PANTHER" id="PTHR23155">
    <property type="entry name" value="DISEASE RESISTANCE PROTEIN RP"/>
    <property type="match status" value="1"/>
</dbReference>
<dbReference type="InterPro" id="IPR044974">
    <property type="entry name" value="Disease_R_plants"/>
</dbReference>
<organism evidence="2 3">
    <name type="scientific">Triticum urartu</name>
    <name type="common">Red wild einkorn</name>
    <name type="synonym">Crithodium urartu</name>
    <dbReference type="NCBI Taxonomy" id="4572"/>
    <lineage>
        <taxon>Eukaryota</taxon>
        <taxon>Viridiplantae</taxon>
        <taxon>Streptophyta</taxon>
        <taxon>Embryophyta</taxon>
        <taxon>Tracheophyta</taxon>
        <taxon>Spermatophyta</taxon>
        <taxon>Magnoliopsida</taxon>
        <taxon>Liliopsida</taxon>
        <taxon>Poales</taxon>
        <taxon>Poaceae</taxon>
        <taxon>BOP clade</taxon>
        <taxon>Pooideae</taxon>
        <taxon>Triticodae</taxon>
        <taxon>Triticeae</taxon>
        <taxon>Triticinae</taxon>
        <taxon>Triticum</taxon>
    </lineage>
</organism>
<feature type="domain" description="Disease resistance protein winged helix" evidence="1">
    <location>
        <begin position="42"/>
        <end position="92"/>
    </location>
</feature>
<reference evidence="2" key="2">
    <citation type="submission" date="2018-03" db="EMBL/GenBank/DDBJ databases">
        <title>The Triticum urartu genome reveals the dynamic nature of wheat genome evolution.</title>
        <authorList>
            <person name="Ling H."/>
            <person name="Ma B."/>
            <person name="Shi X."/>
            <person name="Liu H."/>
            <person name="Dong L."/>
            <person name="Sun H."/>
            <person name="Cao Y."/>
            <person name="Gao Q."/>
            <person name="Zheng S."/>
            <person name="Li Y."/>
            <person name="Yu Y."/>
            <person name="Du H."/>
            <person name="Qi M."/>
            <person name="Li Y."/>
            <person name="Yu H."/>
            <person name="Cui Y."/>
            <person name="Wang N."/>
            <person name="Chen C."/>
            <person name="Wu H."/>
            <person name="Zhao Y."/>
            <person name="Zhang J."/>
            <person name="Li Y."/>
            <person name="Zhou W."/>
            <person name="Zhang B."/>
            <person name="Hu W."/>
            <person name="Eijk M."/>
            <person name="Tang J."/>
            <person name="Witsenboer H."/>
            <person name="Zhao S."/>
            <person name="Li Z."/>
            <person name="Zhang A."/>
            <person name="Wang D."/>
            <person name="Liang C."/>
        </authorList>
    </citation>
    <scope>NUCLEOTIDE SEQUENCE [LARGE SCALE GENOMIC DNA]</scope>
    <source>
        <strain evidence="2">cv. G1812</strain>
    </source>
</reference>
<sequence>MSILQSDEWKLQQGPDDIIPALKLSFTHLPFRLQRCFSYCALFPKGHMFDGLDLVRIWISQGFISSGSKIMEETAYHYLNDLVDRGFFQKSTYYSM</sequence>
<evidence type="ECO:0000259" key="1">
    <source>
        <dbReference type="Pfam" id="PF23559"/>
    </source>
</evidence>
<dbReference type="GO" id="GO:0098542">
    <property type="term" value="P:defense response to other organism"/>
    <property type="evidence" value="ECO:0007669"/>
    <property type="project" value="TreeGrafter"/>
</dbReference>
<keyword evidence="3" id="KW-1185">Reference proteome</keyword>
<dbReference type="Proteomes" id="UP000015106">
    <property type="component" value="Chromosome 3"/>
</dbReference>
<protein>
    <recommendedName>
        <fullName evidence="1">Disease resistance protein winged helix domain-containing protein</fullName>
    </recommendedName>
</protein>
<dbReference type="EnsemblPlants" id="TuG1812G0300000425.01.T01">
    <property type="protein sequence ID" value="TuG1812G0300000425.01.T01.cds428337"/>
    <property type="gene ID" value="TuG1812G0300000425.01"/>
</dbReference>
<name>A0A8R7PN31_TRIUA</name>
<proteinExistence type="predicted"/>
<dbReference type="AlphaFoldDB" id="A0A8R7PN31"/>
<dbReference type="PANTHER" id="PTHR23155:SF1149">
    <property type="entry name" value="OS04G0620950 PROTEIN"/>
    <property type="match status" value="1"/>
</dbReference>
<accession>A0A8R7PN31</accession>
<reference evidence="3" key="1">
    <citation type="journal article" date="2013" name="Nature">
        <title>Draft genome of the wheat A-genome progenitor Triticum urartu.</title>
        <authorList>
            <person name="Ling H.Q."/>
            <person name="Zhao S."/>
            <person name="Liu D."/>
            <person name="Wang J."/>
            <person name="Sun H."/>
            <person name="Zhang C."/>
            <person name="Fan H."/>
            <person name="Li D."/>
            <person name="Dong L."/>
            <person name="Tao Y."/>
            <person name="Gao C."/>
            <person name="Wu H."/>
            <person name="Li Y."/>
            <person name="Cui Y."/>
            <person name="Guo X."/>
            <person name="Zheng S."/>
            <person name="Wang B."/>
            <person name="Yu K."/>
            <person name="Liang Q."/>
            <person name="Yang W."/>
            <person name="Lou X."/>
            <person name="Chen J."/>
            <person name="Feng M."/>
            <person name="Jian J."/>
            <person name="Zhang X."/>
            <person name="Luo G."/>
            <person name="Jiang Y."/>
            <person name="Liu J."/>
            <person name="Wang Z."/>
            <person name="Sha Y."/>
            <person name="Zhang B."/>
            <person name="Wu H."/>
            <person name="Tang D."/>
            <person name="Shen Q."/>
            <person name="Xue P."/>
            <person name="Zou S."/>
            <person name="Wang X."/>
            <person name="Liu X."/>
            <person name="Wang F."/>
            <person name="Yang Y."/>
            <person name="An X."/>
            <person name="Dong Z."/>
            <person name="Zhang K."/>
            <person name="Zhang X."/>
            <person name="Luo M.C."/>
            <person name="Dvorak J."/>
            <person name="Tong Y."/>
            <person name="Wang J."/>
            <person name="Yang H."/>
            <person name="Li Z."/>
            <person name="Wang D."/>
            <person name="Zhang A."/>
            <person name="Wang J."/>
        </authorList>
    </citation>
    <scope>NUCLEOTIDE SEQUENCE</scope>
    <source>
        <strain evidence="3">cv. G1812</strain>
    </source>
</reference>